<dbReference type="Pfam" id="PF24481">
    <property type="entry name" value="CT398_CC"/>
    <property type="match status" value="1"/>
</dbReference>
<evidence type="ECO:0000259" key="3">
    <source>
        <dbReference type="Pfam" id="PF02591"/>
    </source>
</evidence>
<name>A0A9X3LQP0_9CORY</name>
<feature type="region of interest" description="Disordered" evidence="2">
    <location>
        <begin position="79"/>
        <end position="106"/>
    </location>
</feature>
<feature type="compositionally biased region" description="Basic and acidic residues" evidence="2">
    <location>
        <begin position="91"/>
        <end position="106"/>
    </location>
</feature>
<evidence type="ECO:0000259" key="4">
    <source>
        <dbReference type="Pfam" id="PF24481"/>
    </source>
</evidence>
<evidence type="ECO:0000313" key="6">
    <source>
        <dbReference type="Proteomes" id="UP001146469"/>
    </source>
</evidence>
<dbReference type="AlphaFoldDB" id="A0A9X3LQP0"/>
<feature type="domain" description="C4-type zinc ribbon" evidence="3">
    <location>
        <begin position="209"/>
        <end position="246"/>
    </location>
</feature>
<dbReference type="Pfam" id="PF02591">
    <property type="entry name" value="Zn_ribbon_9"/>
    <property type="match status" value="1"/>
</dbReference>
<dbReference type="InterPro" id="IPR003743">
    <property type="entry name" value="Zf-RING_7"/>
</dbReference>
<accession>A0A9X3LQP0</accession>
<dbReference type="Gene3D" id="1.10.287.1490">
    <property type="match status" value="1"/>
</dbReference>
<evidence type="ECO:0000256" key="1">
    <source>
        <dbReference type="SAM" id="Coils"/>
    </source>
</evidence>
<organism evidence="5 6">
    <name type="scientific">Corynebacterium evansiae</name>
    <dbReference type="NCBI Taxonomy" id="2913499"/>
    <lineage>
        <taxon>Bacteria</taxon>
        <taxon>Bacillati</taxon>
        <taxon>Actinomycetota</taxon>
        <taxon>Actinomycetes</taxon>
        <taxon>Mycobacteriales</taxon>
        <taxon>Corynebacteriaceae</taxon>
        <taxon>Corynebacterium</taxon>
    </lineage>
</organism>
<dbReference type="Proteomes" id="UP001146469">
    <property type="component" value="Unassembled WGS sequence"/>
</dbReference>
<keyword evidence="6" id="KW-1185">Reference proteome</keyword>
<feature type="domain" description="CT398-like coiled coil hairpin" evidence="4">
    <location>
        <begin position="20"/>
        <end position="199"/>
    </location>
</feature>
<proteinExistence type="predicted"/>
<sequence>MRWTTDDRKNLADLARDQEELGIVQARLDSLPEQAKLEELQAQKREERRQQVLNNAQVRSDQATLMRLRQDVAKLKERERANVAGLNSQTDPERRRDLKHDLRSTRDRLKDLEGRLERSVKVQSMFSGANSAADEADDQTHAQIDEDIAAAQTNLDRATNALEADISAIKARLTQRRTALEDTNAELLNAYDQQLAEHGVGAAPLKGRTCQACFMELDPLSLREIDELAADGSGEVPRCPECNVLLLR</sequence>
<keyword evidence="1" id="KW-0175">Coiled coil</keyword>
<dbReference type="InterPro" id="IPR056003">
    <property type="entry name" value="CT398_CC_hairpin"/>
</dbReference>
<gene>
    <name evidence="5" type="ORF">L8V00_08915</name>
</gene>
<protein>
    <submittedName>
        <fullName evidence="5">C4-type zinc ribbon domain-containing protein</fullName>
    </submittedName>
</protein>
<reference evidence="5" key="1">
    <citation type="submission" date="2022-02" db="EMBL/GenBank/DDBJ databases">
        <title>Corynebacterium sp. from urogenital microbiome.</title>
        <authorList>
            <person name="Cappelli E.A."/>
            <person name="Ribeiro T.G."/>
            <person name="Peixe L."/>
        </authorList>
    </citation>
    <scope>NUCLEOTIDE SEQUENCE</scope>
    <source>
        <strain evidence="5">C8Ua_174</strain>
    </source>
</reference>
<dbReference type="EMBL" id="JAKMUT010000008">
    <property type="protein sequence ID" value="MCZ9290318.1"/>
    <property type="molecule type" value="Genomic_DNA"/>
</dbReference>
<evidence type="ECO:0000256" key="2">
    <source>
        <dbReference type="SAM" id="MobiDB-lite"/>
    </source>
</evidence>
<comment type="caution">
    <text evidence="5">The sequence shown here is derived from an EMBL/GenBank/DDBJ whole genome shotgun (WGS) entry which is preliminary data.</text>
</comment>
<feature type="coiled-coil region" evidence="1">
    <location>
        <begin position="141"/>
        <end position="197"/>
    </location>
</feature>
<evidence type="ECO:0000313" key="5">
    <source>
        <dbReference type="EMBL" id="MCZ9290318.1"/>
    </source>
</evidence>
<dbReference type="RefSeq" id="WP_269944802.1">
    <property type="nucleotide sequence ID" value="NZ_JAKMUT010000008.1"/>
</dbReference>